<dbReference type="EMBL" id="CP029822">
    <property type="protein sequence ID" value="AZS50025.1"/>
    <property type="molecule type" value="Genomic_DNA"/>
</dbReference>
<dbReference type="Proteomes" id="UP000273143">
    <property type="component" value="Chromosome"/>
</dbReference>
<dbReference type="KEGG" id="emo:DM558_04200"/>
<name>A0A3S9XCA0_9GAMM</name>
<keyword evidence="1" id="KW-0418">Kinase</keyword>
<evidence type="ECO:0000313" key="1">
    <source>
        <dbReference type="EMBL" id="AZS50025.1"/>
    </source>
</evidence>
<sequence>MEKNKQFQEALSIAFNGHKDQYDKASQPYILHPLRLMFAFDDVTLKVIALLHDVIEDTPITIDELRSKGFSEDILEAIVALTKSNDESYEQFILRVSLNSLARQIKIADLKDNMNLARLSKITQADLERLQKYHNSLIF</sequence>
<dbReference type="GO" id="GO:0016301">
    <property type="term" value="F:kinase activity"/>
    <property type="evidence" value="ECO:0007669"/>
    <property type="project" value="UniProtKB-KW"/>
</dbReference>
<keyword evidence="2" id="KW-1185">Reference proteome</keyword>
<keyword evidence="1" id="KW-0808">Transferase</keyword>
<evidence type="ECO:0000313" key="2">
    <source>
        <dbReference type="Proteomes" id="UP000273143"/>
    </source>
</evidence>
<dbReference type="SUPFAM" id="SSF109604">
    <property type="entry name" value="HD-domain/PDEase-like"/>
    <property type="match status" value="1"/>
</dbReference>
<accession>A0A3S9XCA0</accession>
<proteinExistence type="predicted"/>
<reference evidence="2" key="1">
    <citation type="submission" date="2018-06" db="EMBL/GenBank/DDBJ databases">
        <title>Complete genome of Pseudomonas insecticola strain QZS01.</title>
        <authorList>
            <person name="Wang J."/>
            <person name="Su Q."/>
        </authorList>
    </citation>
    <scope>NUCLEOTIDE SEQUENCE [LARGE SCALE GENOMIC DNA]</scope>
    <source>
        <strain evidence="2">QZS01</strain>
    </source>
</reference>
<organism evidence="1 2">
    <name type="scientific">Entomomonas moraniae</name>
    <dbReference type="NCBI Taxonomy" id="2213226"/>
    <lineage>
        <taxon>Bacteria</taxon>
        <taxon>Pseudomonadati</taxon>
        <taxon>Pseudomonadota</taxon>
        <taxon>Gammaproteobacteria</taxon>
        <taxon>Pseudomonadales</taxon>
        <taxon>Pseudomonadaceae</taxon>
        <taxon>Entomomonas</taxon>
    </lineage>
</organism>
<dbReference type="AlphaFoldDB" id="A0A3S9XCA0"/>
<gene>
    <name evidence="1" type="ORF">DM558_04200</name>
</gene>
<protein>
    <submittedName>
        <fullName evidence="1">GTP pyrophosphokinase</fullName>
    </submittedName>
</protein>
<dbReference type="Gene3D" id="1.10.3210.10">
    <property type="entry name" value="Hypothetical protein af1432"/>
    <property type="match status" value="1"/>
</dbReference>
<dbReference type="RefSeq" id="WP_127162180.1">
    <property type="nucleotide sequence ID" value="NZ_CP029822.1"/>
</dbReference>